<protein>
    <submittedName>
        <fullName evidence="11">ODV-E56</fullName>
    </submittedName>
</protein>
<gene>
    <name evidence="11" type="primary">odv-e56</name>
</gene>
<organism evidence="11 12">
    <name type="scientific">Epinotia aporema granulovirus</name>
    <dbReference type="NCBI Taxonomy" id="166056"/>
    <lineage>
        <taxon>Viruses</taxon>
        <taxon>Viruses incertae sedis</taxon>
        <taxon>Naldaviricetes</taxon>
        <taxon>Lefavirales</taxon>
        <taxon>Baculoviridae</taxon>
        <taxon>Betabaculovirus</taxon>
        <taxon>Betabaculovirus epaporemae</taxon>
    </lineage>
</organism>
<keyword evidence="5" id="KW-0261">Viral envelope protein</keyword>
<evidence type="ECO:0000256" key="9">
    <source>
        <dbReference type="ARBA" id="ARBA00023180"/>
    </source>
</evidence>
<evidence type="ECO:0000256" key="3">
    <source>
        <dbReference type="ARBA" id="ARBA00022692"/>
    </source>
</evidence>
<dbReference type="EMBL" id="JN408834">
    <property type="protein sequence ID" value="AER41453.1"/>
    <property type="molecule type" value="Genomic_DNA"/>
</dbReference>
<evidence type="ECO:0000256" key="6">
    <source>
        <dbReference type="ARBA" id="ARBA00022921"/>
    </source>
</evidence>
<keyword evidence="7 10" id="KW-1133">Transmembrane helix</keyword>
<evidence type="ECO:0000256" key="5">
    <source>
        <dbReference type="ARBA" id="ARBA00022879"/>
    </source>
</evidence>
<dbReference type="Pfam" id="PF04639">
    <property type="entry name" value="Baculo_E56"/>
    <property type="match status" value="1"/>
</dbReference>
<dbReference type="GO" id="GO:0055036">
    <property type="term" value="C:virion membrane"/>
    <property type="evidence" value="ECO:0007669"/>
    <property type="project" value="UniProtKB-SubCell"/>
</dbReference>
<reference evidence="11 12" key="1">
    <citation type="journal article" date="2012" name="BMC Genomics">
        <title>Genome of Epinotia aporema granulovirus (EpapGV), a polyorganotropic fast killing betabaculovirus with a novel thymidylate kinase gene.</title>
        <authorList>
            <person name="Ferrelli M.L."/>
            <person name="Salvador R."/>
            <person name="Biedma M.E."/>
            <person name="Berretta M.F."/>
            <person name="Haase S."/>
            <person name="Sciocco-Cap A."/>
            <person name="Ghiringhelli P.D."/>
            <person name="Romanowski V."/>
        </authorList>
    </citation>
    <scope>NUCLEOTIDE SEQUENCE [LARGE SCALE GENOMIC DNA]</scope>
</reference>
<dbReference type="GO" id="GO:0019031">
    <property type="term" value="C:viral envelope"/>
    <property type="evidence" value="ECO:0007669"/>
    <property type="project" value="UniProtKB-KW"/>
</dbReference>
<keyword evidence="3 10" id="KW-0812">Transmembrane</keyword>
<dbReference type="InterPro" id="IPR006733">
    <property type="entry name" value="Baculo_ODV-E56"/>
</dbReference>
<comment type="subcellular location">
    <subcellularLocation>
        <location evidence="1">Virion membrane</location>
    </subcellularLocation>
</comment>
<evidence type="ECO:0000313" key="11">
    <source>
        <dbReference type="EMBL" id="AER41453.1"/>
    </source>
</evidence>
<keyword evidence="4" id="KW-0946">Virion</keyword>
<feature type="transmembrane region" description="Helical" evidence="10">
    <location>
        <begin position="323"/>
        <end position="344"/>
    </location>
</feature>
<proteinExistence type="inferred from homology"/>
<keyword evidence="9" id="KW-0325">Glycoprotein</keyword>
<keyword evidence="8 10" id="KW-0472">Membrane</keyword>
<name>K4EQD8_9BBAC</name>
<dbReference type="OrthoDB" id="8860at10239"/>
<dbReference type="GeneID" id="13842596"/>
<evidence type="ECO:0000256" key="8">
    <source>
        <dbReference type="ARBA" id="ARBA00023136"/>
    </source>
</evidence>
<dbReference type="RefSeq" id="YP_006908535.1">
    <property type="nucleotide sequence ID" value="NC_018875.1"/>
</dbReference>
<sequence>MASFFTGLRRTNKTYPNTNSFITDHNLFIRNTSPSGFNLNNPTTLTLPNGNVVPGYNINQSFVSNATLNSVLRNYDVTAMRQLFPGITNLQINGLRNLSRADNIPDALLDSIKLRKSNVKVSHPETAVRDRAGVNNALNQNPRLTKYLRDAGYVTLIGVGCYLVINVADLIGSIVDAINRTGGSWYYRGNNGADTTQDVQSCILRHRSCGMSFADIEEFVCALDPHDATNVDPLLNLSEAQNLCNNYSYEAEQSVCRASDTNADPLSLQYLDISELDPNQTIQCVEPYDFGDLIGDLGLDWLLGEEGAVTASSNSITSVSNNFVTIVLVIGGVLMLLFVGFIIFKTVINKNINV</sequence>
<dbReference type="Proteomes" id="UP000201571">
    <property type="component" value="Segment"/>
</dbReference>
<comment type="similarity">
    <text evidence="2">Belongs to the baculoviridae E56 family.</text>
</comment>
<evidence type="ECO:0000313" key="12">
    <source>
        <dbReference type="Proteomes" id="UP000201571"/>
    </source>
</evidence>
<evidence type="ECO:0000256" key="10">
    <source>
        <dbReference type="SAM" id="Phobius"/>
    </source>
</evidence>
<evidence type="ECO:0000256" key="2">
    <source>
        <dbReference type="ARBA" id="ARBA00008534"/>
    </source>
</evidence>
<evidence type="ECO:0000256" key="4">
    <source>
        <dbReference type="ARBA" id="ARBA00022844"/>
    </source>
</evidence>
<keyword evidence="6" id="KW-0426">Late protein</keyword>
<keyword evidence="12" id="KW-1185">Reference proteome</keyword>
<dbReference type="KEGG" id="vg:13842596"/>
<accession>K4EQD8</accession>
<evidence type="ECO:0000256" key="1">
    <source>
        <dbReference type="ARBA" id="ARBA00004182"/>
    </source>
</evidence>
<evidence type="ECO:0000256" key="7">
    <source>
        <dbReference type="ARBA" id="ARBA00022989"/>
    </source>
</evidence>